<evidence type="ECO:0000313" key="2">
    <source>
        <dbReference type="EMBL" id="CAH2065502.1"/>
    </source>
</evidence>
<evidence type="ECO:0000313" key="3">
    <source>
        <dbReference type="Proteomes" id="UP000836841"/>
    </source>
</evidence>
<dbReference type="AlphaFoldDB" id="A0AAU9SJW6"/>
<gene>
    <name evidence="2" type="ORF">TAV2_LOCUS16609</name>
</gene>
<keyword evidence="3" id="KW-1185">Reference proteome</keyword>
<proteinExistence type="predicted"/>
<dbReference type="Proteomes" id="UP000836841">
    <property type="component" value="Chromosome 5"/>
</dbReference>
<sequence length="86" mass="9505">MQRQNPIAKMMEARNSCVQRDSHPKDPRGGYQEGVQSTKRGPIVRPESSGISITNIPPYPGYHQGSLVYTKPPKLNQAGRTVTKSV</sequence>
<organism evidence="2 3">
    <name type="scientific">Thlaspi arvense</name>
    <name type="common">Field penny-cress</name>
    <dbReference type="NCBI Taxonomy" id="13288"/>
    <lineage>
        <taxon>Eukaryota</taxon>
        <taxon>Viridiplantae</taxon>
        <taxon>Streptophyta</taxon>
        <taxon>Embryophyta</taxon>
        <taxon>Tracheophyta</taxon>
        <taxon>Spermatophyta</taxon>
        <taxon>Magnoliopsida</taxon>
        <taxon>eudicotyledons</taxon>
        <taxon>Gunneridae</taxon>
        <taxon>Pentapetalae</taxon>
        <taxon>rosids</taxon>
        <taxon>malvids</taxon>
        <taxon>Brassicales</taxon>
        <taxon>Brassicaceae</taxon>
        <taxon>Thlaspideae</taxon>
        <taxon>Thlaspi</taxon>
    </lineage>
</organism>
<name>A0AAU9SJW6_THLAR</name>
<reference evidence="2 3" key="1">
    <citation type="submission" date="2022-03" db="EMBL/GenBank/DDBJ databases">
        <authorList>
            <person name="Nunn A."/>
            <person name="Chopra R."/>
            <person name="Nunn A."/>
            <person name="Contreras Garrido A."/>
        </authorList>
    </citation>
    <scope>NUCLEOTIDE SEQUENCE [LARGE SCALE GENOMIC DNA]</scope>
</reference>
<accession>A0AAU9SJW6</accession>
<evidence type="ECO:0000256" key="1">
    <source>
        <dbReference type="SAM" id="MobiDB-lite"/>
    </source>
</evidence>
<protein>
    <submittedName>
        <fullName evidence="2">Uncharacterized protein</fullName>
    </submittedName>
</protein>
<dbReference type="EMBL" id="OU466861">
    <property type="protein sequence ID" value="CAH2065502.1"/>
    <property type="molecule type" value="Genomic_DNA"/>
</dbReference>
<feature type="region of interest" description="Disordered" evidence="1">
    <location>
        <begin position="1"/>
        <end position="86"/>
    </location>
</feature>